<evidence type="ECO:0000256" key="2">
    <source>
        <dbReference type="ARBA" id="ARBA00022679"/>
    </source>
</evidence>
<evidence type="ECO:0000259" key="4">
    <source>
        <dbReference type="PROSITE" id="PS51186"/>
    </source>
</evidence>
<dbReference type="eggNOG" id="COG0454">
    <property type="taxonomic scope" value="Bacteria"/>
</dbReference>
<dbReference type="OrthoDB" id="9805924at2"/>
<dbReference type="InterPro" id="IPR016181">
    <property type="entry name" value="Acyl_CoA_acyltransferase"/>
</dbReference>
<name>A0A076F9U1_9BACT</name>
<comment type="similarity">
    <text evidence="1">Belongs to the acetyltransferase family.</text>
</comment>
<evidence type="ECO:0000313" key="5">
    <source>
        <dbReference type="EMBL" id="AII14458.1"/>
    </source>
</evidence>
<dbReference type="Pfam" id="PF00583">
    <property type="entry name" value="Acetyltransf_1"/>
    <property type="match status" value="1"/>
</dbReference>
<dbReference type="KEGG" id="caj:CIG1485E_0598"/>
<dbReference type="HOGENOM" id="CLU_013985_41_2_7"/>
<reference evidence="6" key="1">
    <citation type="journal article" date="2014" name="Genome Announc.">
        <title>Complete Genome Sequence of Campylobacter iguaniorum Strain 1485ET, Isolated from a Bearded Dragon (Pogona vitticeps).</title>
        <authorList>
            <person name="Gilbert M.J."/>
            <person name="Miller W.G."/>
            <person name="Yee E."/>
            <person name="Kik M."/>
            <person name="Wagenaar J.A."/>
            <person name="Duim B."/>
        </authorList>
    </citation>
    <scope>NUCLEOTIDE SEQUENCE [LARGE SCALE GENOMIC DNA]</scope>
    <source>
        <strain evidence="6">1485E</strain>
    </source>
</reference>
<feature type="domain" description="N-acetyltransferase" evidence="4">
    <location>
        <begin position="2"/>
        <end position="157"/>
    </location>
</feature>
<dbReference type="Proteomes" id="UP000028486">
    <property type="component" value="Chromosome"/>
</dbReference>
<protein>
    <recommendedName>
        <fullName evidence="4">N-acetyltransferase domain-containing protein</fullName>
    </recommendedName>
</protein>
<dbReference type="PANTHER" id="PTHR10545:SF29">
    <property type="entry name" value="GH14572P-RELATED"/>
    <property type="match status" value="1"/>
</dbReference>
<organism evidence="5 6">
    <name type="scientific">Campylobacter iguaniorum</name>
    <dbReference type="NCBI Taxonomy" id="1244531"/>
    <lineage>
        <taxon>Bacteria</taxon>
        <taxon>Pseudomonadati</taxon>
        <taxon>Campylobacterota</taxon>
        <taxon>Epsilonproteobacteria</taxon>
        <taxon>Campylobacterales</taxon>
        <taxon>Campylobacteraceae</taxon>
        <taxon>Campylobacter</taxon>
    </lineage>
</organism>
<evidence type="ECO:0000256" key="1">
    <source>
        <dbReference type="ARBA" id="ARBA00008694"/>
    </source>
</evidence>
<dbReference type="EMBL" id="CP009043">
    <property type="protein sequence ID" value="AII14458.1"/>
    <property type="molecule type" value="Genomic_DNA"/>
</dbReference>
<dbReference type="GO" id="GO:0008080">
    <property type="term" value="F:N-acetyltransferase activity"/>
    <property type="evidence" value="ECO:0007669"/>
    <property type="project" value="UniProtKB-ARBA"/>
</dbReference>
<proteinExistence type="inferred from homology"/>
<dbReference type="CDD" id="cd04301">
    <property type="entry name" value="NAT_SF"/>
    <property type="match status" value="1"/>
</dbReference>
<dbReference type="RefSeq" id="WP_038453569.1">
    <property type="nucleotide sequence ID" value="NZ_CP009043.1"/>
</dbReference>
<dbReference type="PANTHER" id="PTHR10545">
    <property type="entry name" value="DIAMINE N-ACETYLTRANSFERASE"/>
    <property type="match status" value="1"/>
</dbReference>
<sequence>MFNIRNASSNDLPAILSLIKELAIYENLEDQITFSQEEFQKSIFEKKYANILVCETNEKIIGYAIYFYSFSTFLGRGGIYLEDLYIQKGFRNQGIGKKILKLLAQKCIDENLGRLEWACLNWNEPSLAFYKKIGAKTLDEWVSLRVDGDALSNLANL</sequence>
<dbReference type="InterPro" id="IPR000182">
    <property type="entry name" value="GNAT_dom"/>
</dbReference>
<dbReference type="PROSITE" id="PS51186">
    <property type="entry name" value="GNAT"/>
    <property type="match status" value="1"/>
</dbReference>
<dbReference type="FunFam" id="3.40.630.30:FF:000064">
    <property type="entry name" value="GNAT family acetyltransferase"/>
    <property type="match status" value="1"/>
</dbReference>
<evidence type="ECO:0000313" key="6">
    <source>
        <dbReference type="Proteomes" id="UP000028486"/>
    </source>
</evidence>
<dbReference type="STRING" id="1244531.CIG2463D_0598"/>
<dbReference type="InterPro" id="IPR051016">
    <property type="entry name" value="Diverse_Substrate_AcTransf"/>
</dbReference>
<evidence type="ECO:0000256" key="3">
    <source>
        <dbReference type="ARBA" id="ARBA00023315"/>
    </source>
</evidence>
<dbReference type="Gene3D" id="3.40.630.30">
    <property type="match status" value="1"/>
</dbReference>
<keyword evidence="2" id="KW-0808">Transferase</keyword>
<keyword evidence="3" id="KW-0012">Acyltransferase</keyword>
<dbReference type="PATRIC" id="fig|1244531.5.peg.605"/>
<dbReference type="SUPFAM" id="SSF55729">
    <property type="entry name" value="Acyl-CoA N-acyltransferases (Nat)"/>
    <property type="match status" value="1"/>
</dbReference>
<gene>
    <name evidence="5" type="ORF">CIG1485E_0598</name>
</gene>
<accession>A0A076F9U1</accession>
<dbReference type="AlphaFoldDB" id="A0A076F9U1"/>
<keyword evidence="6" id="KW-1185">Reference proteome</keyword>